<dbReference type="NCBIfam" id="NF003996">
    <property type="entry name" value="PRK05472.2-5"/>
    <property type="match status" value="1"/>
</dbReference>
<evidence type="ECO:0000313" key="8">
    <source>
        <dbReference type="EMBL" id="NMD86472.1"/>
    </source>
</evidence>
<dbReference type="OrthoDB" id="9784760at2"/>
<reference evidence="8 11" key="2">
    <citation type="submission" date="2020-04" db="EMBL/GenBank/DDBJ databases">
        <authorList>
            <person name="Hitch T.C.A."/>
            <person name="Wylensek D."/>
            <person name="Clavel T."/>
        </authorList>
    </citation>
    <scope>NUCLEOTIDE SEQUENCE [LARGE SCALE GENOMIC DNA]</scope>
    <source>
        <strain evidence="8 11">COR2-253-APC-1A</strain>
    </source>
</reference>
<evidence type="ECO:0000256" key="1">
    <source>
        <dbReference type="ARBA" id="ARBA00022490"/>
    </source>
</evidence>
<dbReference type="GO" id="GO:0003700">
    <property type="term" value="F:DNA-binding transcription factor activity"/>
    <property type="evidence" value="ECO:0007669"/>
    <property type="project" value="UniProtKB-UniRule"/>
</dbReference>
<dbReference type="PANTHER" id="PTHR35786:SF1">
    <property type="entry name" value="REDOX-SENSING TRANSCRIPTIONAL REPRESSOR REX 1"/>
    <property type="match status" value="1"/>
</dbReference>
<dbReference type="Proteomes" id="UP000245959">
    <property type="component" value="Unassembled WGS sequence"/>
</dbReference>
<evidence type="ECO:0000259" key="7">
    <source>
        <dbReference type="SMART" id="SM00881"/>
    </source>
</evidence>
<dbReference type="InterPro" id="IPR009718">
    <property type="entry name" value="Rex_DNA-bd_C_dom"/>
</dbReference>
<dbReference type="RefSeq" id="WP_116884816.1">
    <property type="nucleotide sequence ID" value="NZ_CABMMC010000053.1"/>
</dbReference>
<dbReference type="Pfam" id="PF02629">
    <property type="entry name" value="CoA_binding"/>
    <property type="match status" value="1"/>
</dbReference>
<feature type="domain" description="CoA-binding" evidence="7">
    <location>
        <begin position="81"/>
        <end position="181"/>
    </location>
</feature>
<evidence type="ECO:0000256" key="4">
    <source>
        <dbReference type="ARBA" id="ARBA00023125"/>
    </source>
</evidence>
<feature type="DNA-binding region" description="H-T-H motif" evidence="6">
    <location>
        <begin position="17"/>
        <end position="56"/>
    </location>
</feature>
<protein>
    <recommendedName>
        <fullName evidence="6">Redox-sensing transcriptional repressor Rex</fullName>
    </recommendedName>
</protein>
<feature type="binding site" evidence="6">
    <location>
        <begin position="91"/>
        <end position="96"/>
    </location>
    <ligand>
        <name>NAD(+)</name>
        <dbReference type="ChEBI" id="CHEBI:57540"/>
    </ligand>
</feature>
<dbReference type="Gene3D" id="1.10.10.10">
    <property type="entry name" value="Winged helix-like DNA-binding domain superfamily/Winged helix DNA-binding domain"/>
    <property type="match status" value="1"/>
</dbReference>
<evidence type="ECO:0000313" key="11">
    <source>
        <dbReference type="Proteomes" id="UP000576225"/>
    </source>
</evidence>
<comment type="function">
    <text evidence="6">Modulates transcription in response to changes in cellular NADH/NAD(+) redox state.</text>
</comment>
<keyword evidence="4 6" id="KW-0238">DNA-binding</keyword>
<dbReference type="NCBIfam" id="NF003995">
    <property type="entry name" value="PRK05472.2-4"/>
    <property type="match status" value="1"/>
</dbReference>
<dbReference type="GO" id="GO:0005737">
    <property type="term" value="C:cytoplasm"/>
    <property type="evidence" value="ECO:0007669"/>
    <property type="project" value="UniProtKB-SubCell"/>
</dbReference>
<keyword evidence="6" id="KW-0520">NAD</keyword>
<keyword evidence="3 6" id="KW-0805">Transcription regulation</keyword>
<dbReference type="GO" id="GO:0051775">
    <property type="term" value="P:response to redox state"/>
    <property type="evidence" value="ECO:0007669"/>
    <property type="project" value="InterPro"/>
</dbReference>
<keyword evidence="5 6" id="KW-0804">Transcription</keyword>
<keyword evidence="2 6" id="KW-0678">Repressor</keyword>
<comment type="similarity">
    <text evidence="6">Belongs to the transcriptional regulatory Rex family.</text>
</comment>
<gene>
    <name evidence="6" type="primary">rex</name>
    <name evidence="9" type="ORF">C8D82_12273</name>
    <name evidence="8" type="ORF">HF882_07750</name>
</gene>
<dbReference type="EMBL" id="QEKH01000022">
    <property type="protein sequence ID" value="PVY39198.1"/>
    <property type="molecule type" value="Genomic_DNA"/>
</dbReference>
<dbReference type="HAMAP" id="MF_01131">
    <property type="entry name" value="Rex"/>
    <property type="match status" value="1"/>
</dbReference>
<dbReference type="GeneID" id="78296110"/>
<evidence type="ECO:0000256" key="5">
    <source>
        <dbReference type="ARBA" id="ARBA00023163"/>
    </source>
</evidence>
<accession>A0A2U1AS23</accession>
<dbReference type="EMBL" id="JABAEW010000011">
    <property type="protein sequence ID" value="NMD86472.1"/>
    <property type="molecule type" value="Genomic_DNA"/>
</dbReference>
<dbReference type="Proteomes" id="UP000576225">
    <property type="component" value="Unassembled WGS sequence"/>
</dbReference>
<proteinExistence type="inferred from homology"/>
<dbReference type="Gene3D" id="3.40.50.720">
    <property type="entry name" value="NAD(P)-binding Rossmann-like Domain"/>
    <property type="match status" value="1"/>
</dbReference>
<dbReference type="InterPro" id="IPR036390">
    <property type="entry name" value="WH_DNA-bd_sf"/>
</dbReference>
<evidence type="ECO:0000256" key="6">
    <source>
        <dbReference type="HAMAP-Rule" id="MF_01131"/>
    </source>
</evidence>
<comment type="caution">
    <text evidence="9">The sequence shown here is derived from an EMBL/GenBank/DDBJ whole genome shotgun (WGS) entry which is preliminary data.</text>
</comment>
<evidence type="ECO:0000313" key="10">
    <source>
        <dbReference type="Proteomes" id="UP000245959"/>
    </source>
</evidence>
<comment type="subcellular location">
    <subcellularLocation>
        <location evidence="6">Cytoplasm</location>
    </subcellularLocation>
</comment>
<dbReference type="InterPro" id="IPR036388">
    <property type="entry name" value="WH-like_DNA-bd_sf"/>
</dbReference>
<organism evidence="9 10">
    <name type="scientific">Victivallis vadensis</name>
    <dbReference type="NCBI Taxonomy" id="172901"/>
    <lineage>
        <taxon>Bacteria</taxon>
        <taxon>Pseudomonadati</taxon>
        <taxon>Lentisphaerota</taxon>
        <taxon>Lentisphaeria</taxon>
        <taxon>Victivallales</taxon>
        <taxon>Victivallaceae</taxon>
        <taxon>Victivallis</taxon>
    </lineage>
</organism>
<dbReference type="NCBIfam" id="NF003994">
    <property type="entry name" value="PRK05472.2-3"/>
    <property type="match status" value="1"/>
</dbReference>
<reference evidence="9 10" key="1">
    <citation type="submission" date="2018-04" db="EMBL/GenBank/DDBJ databases">
        <title>Genomic Encyclopedia of Type Strains, Phase IV (KMG-IV): sequencing the most valuable type-strain genomes for metagenomic binning, comparative biology and taxonomic classification.</title>
        <authorList>
            <person name="Goeker M."/>
        </authorList>
    </citation>
    <scope>NUCLEOTIDE SEQUENCE [LARGE SCALE GENOMIC DNA]</scope>
    <source>
        <strain evidence="9 10">DSM 14823</strain>
    </source>
</reference>
<dbReference type="Pfam" id="PF06971">
    <property type="entry name" value="Put_DNA-bind_N"/>
    <property type="match status" value="1"/>
</dbReference>
<sequence>MANVKVPKLPTIRRLPTYLYKLSEMRKAGISIVATPELARYMNLGEIVIRKDLAITGVTGQPGVGYKVKELIDAIKSYLNWDNASEAVLVGAGSLGSALLGYEGFEEYGLKIIAAFDVNPEKIGTEIHGRSVFDIDRLEELVGRLQVRMGIICVPATYAQDVADAMVAGGIKGIWNFANVSLKVPDDVVVQREVIAGGLAVLSVKMNRKFADEEQQE</sequence>
<dbReference type="SMART" id="SM00881">
    <property type="entry name" value="CoA_binding"/>
    <property type="match status" value="1"/>
</dbReference>
<dbReference type="SUPFAM" id="SSF51735">
    <property type="entry name" value="NAD(P)-binding Rossmann-fold domains"/>
    <property type="match status" value="1"/>
</dbReference>
<evidence type="ECO:0000313" key="9">
    <source>
        <dbReference type="EMBL" id="PVY39198.1"/>
    </source>
</evidence>
<dbReference type="InterPro" id="IPR036291">
    <property type="entry name" value="NAD(P)-bd_dom_sf"/>
</dbReference>
<dbReference type="GO" id="GO:0045892">
    <property type="term" value="P:negative regulation of DNA-templated transcription"/>
    <property type="evidence" value="ECO:0007669"/>
    <property type="project" value="InterPro"/>
</dbReference>
<dbReference type="AlphaFoldDB" id="A0A2U1AS23"/>
<name>A0A2U1AS23_9BACT</name>
<dbReference type="InterPro" id="IPR003781">
    <property type="entry name" value="CoA-bd"/>
</dbReference>
<keyword evidence="10" id="KW-1185">Reference proteome</keyword>
<evidence type="ECO:0000256" key="2">
    <source>
        <dbReference type="ARBA" id="ARBA00022491"/>
    </source>
</evidence>
<dbReference type="GO" id="GO:0003677">
    <property type="term" value="F:DNA binding"/>
    <property type="evidence" value="ECO:0007669"/>
    <property type="project" value="UniProtKB-UniRule"/>
</dbReference>
<dbReference type="InterPro" id="IPR022876">
    <property type="entry name" value="Tscrpt_rep_Rex"/>
</dbReference>
<evidence type="ECO:0000256" key="3">
    <source>
        <dbReference type="ARBA" id="ARBA00023015"/>
    </source>
</evidence>
<dbReference type="PANTHER" id="PTHR35786">
    <property type="entry name" value="REDOX-SENSING TRANSCRIPTIONAL REPRESSOR REX"/>
    <property type="match status" value="1"/>
</dbReference>
<keyword evidence="1 6" id="KW-0963">Cytoplasm</keyword>
<dbReference type="SUPFAM" id="SSF46785">
    <property type="entry name" value="Winged helix' DNA-binding domain"/>
    <property type="match status" value="1"/>
</dbReference>
<comment type="subunit">
    <text evidence="6">Homodimer.</text>
</comment>